<evidence type="ECO:0000313" key="2">
    <source>
        <dbReference type="EMBL" id="MFD2117105.1"/>
    </source>
</evidence>
<keyword evidence="1" id="KW-0812">Transmembrane</keyword>
<accession>A0ABW4YN65</accession>
<dbReference type="RefSeq" id="WP_377773951.1">
    <property type="nucleotide sequence ID" value="NZ_JBHUHO010000034.1"/>
</dbReference>
<name>A0ABW4YN65_9BACL</name>
<gene>
    <name evidence="2" type="ORF">ACFSJH_15350</name>
</gene>
<feature type="transmembrane region" description="Helical" evidence="1">
    <location>
        <begin position="40"/>
        <end position="63"/>
    </location>
</feature>
<feature type="transmembrane region" description="Helical" evidence="1">
    <location>
        <begin position="103"/>
        <end position="127"/>
    </location>
</feature>
<dbReference type="EMBL" id="JBHUHO010000034">
    <property type="protein sequence ID" value="MFD2117105.1"/>
    <property type="molecule type" value="Genomic_DNA"/>
</dbReference>
<evidence type="ECO:0000256" key="1">
    <source>
        <dbReference type="SAM" id="Phobius"/>
    </source>
</evidence>
<protein>
    <recommendedName>
        <fullName evidence="4">DUF4064 domain-containing protein</fullName>
    </recommendedName>
</protein>
<comment type="caution">
    <text evidence="2">The sequence shown here is derived from an EMBL/GenBank/DDBJ whole genome shotgun (WGS) entry which is preliminary data.</text>
</comment>
<keyword evidence="1" id="KW-0472">Membrane</keyword>
<evidence type="ECO:0008006" key="4">
    <source>
        <dbReference type="Google" id="ProtNLM"/>
    </source>
</evidence>
<keyword evidence="3" id="KW-1185">Reference proteome</keyword>
<reference evidence="3" key="1">
    <citation type="journal article" date="2019" name="Int. J. Syst. Evol. Microbiol.">
        <title>The Global Catalogue of Microorganisms (GCM) 10K type strain sequencing project: providing services to taxonomists for standard genome sequencing and annotation.</title>
        <authorList>
            <consortium name="The Broad Institute Genomics Platform"/>
            <consortium name="The Broad Institute Genome Sequencing Center for Infectious Disease"/>
            <person name="Wu L."/>
            <person name="Ma J."/>
        </authorList>
    </citation>
    <scope>NUCLEOTIDE SEQUENCE [LARGE SCALE GENOMIC DNA]</scope>
    <source>
        <strain evidence="3">GH52</strain>
    </source>
</reference>
<feature type="transmembrane region" description="Helical" evidence="1">
    <location>
        <begin position="139"/>
        <end position="164"/>
    </location>
</feature>
<sequence>MDNQQQDQDVQNQRPYHEQTGYTTFAPYSEMNAQLTHSKLGIASFVIAIVAVITMAITFAMGYTTVMQLATNPETLEQLMSLANDPTALENNVALQEVLGTSLILIVVATILLFAGLIMAFVGLILGIIGLTAKYKKKVFAIIGVVLNSIVLVGAFALFVISFFTV</sequence>
<proteinExistence type="predicted"/>
<organism evidence="2 3">
    <name type="scientific">Paenibacillus yanchengensis</name>
    <dbReference type="NCBI Taxonomy" id="2035833"/>
    <lineage>
        <taxon>Bacteria</taxon>
        <taxon>Bacillati</taxon>
        <taxon>Bacillota</taxon>
        <taxon>Bacilli</taxon>
        <taxon>Bacillales</taxon>
        <taxon>Paenibacillaceae</taxon>
        <taxon>Paenibacillus</taxon>
    </lineage>
</organism>
<evidence type="ECO:0000313" key="3">
    <source>
        <dbReference type="Proteomes" id="UP001597362"/>
    </source>
</evidence>
<keyword evidence="1" id="KW-1133">Transmembrane helix</keyword>
<dbReference type="Proteomes" id="UP001597362">
    <property type="component" value="Unassembled WGS sequence"/>
</dbReference>